<dbReference type="GO" id="GO:0005886">
    <property type="term" value="C:plasma membrane"/>
    <property type="evidence" value="ECO:0007669"/>
    <property type="project" value="TreeGrafter"/>
</dbReference>
<evidence type="ECO:0000256" key="1">
    <source>
        <dbReference type="ARBA" id="ARBA00004141"/>
    </source>
</evidence>
<feature type="domain" description="Sodium/calcium exchanger membrane region" evidence="19">
    <location>
        <begin position="454"/>
        <end position="588"/>
    </location>
</feature>
<feature type="transmembrane region" description="Helical" evidence="18">
    <location>
        <begin position="227"/>
        <end position="244"/>
    </location>
</feature>
<evidence type="ECO:0000313" key="21">
    <source>
        <dbReference type="Proteomes" id="UP000034805"/>
    </source>
</evidence>
<dbReference type="AlphaFoldDB" id="A0A0N8K1G2"/>
<comment type="similarity">
    <text evidence="2">Belongs to the Ca(2+):cation antiporter (CaCA) (TC 2.A.19) family. SLC24A subfamily.</text>
</comment>
<evidence type="ECO:0000256" key="14">
    <source>
        <dbReference type="ARBA" id="ARBA00023065"/>
    </source>
</evidence>
<feature type="transmembrane region" description="Helical" evidence="18">
    <location>
        <begin position="169"/>
        <end position="191"/>
    </location>
</feature>
<keyword evidence="13" id="KW-0915">Sodium</keyword>
<evidence type="ECO:0000256" key="6">
    <source>
        <dbReference type="ARBA" id="ARBA00022568"/>
    </source>
</evidence>
<evidence type="ECO:0000256" key="4">
    <source>
        <dbReference type="ARBA" id="ARBA00022449"/>
    </source>
</evidence>
<dbReference type="GO" id="GO:0015293">
    <property type="term" value="F:symporter activity"/>
    <property type="evidence" value="ECO:0007669"/>
    <property type="project" value="UniProtKB-KW"/>
</dbReference>
<organism evidence="20 21">
    <name type="scientific">Scleropages formosus</name>
    <name type="common">Asian bonytongue</name>
    <name type="synonym">Osteoglossum formosum</name>
    <dbReference type="NCBI Taxonomy" id="113540"/>
    <lineage>
        <taxon>Eukaryota</taxon>
        <taxon>Metazoa</taxon>
        <taxon>Chordata</taxon>
        <taxon>Craniata</taxon>
        <taxon>Vertebrata</taxon>
        <taxon>Euteleostomi</taxon>
        <taxon>Actinopterygii</taxon>
        <taxon>Neopterygii</taxon>
        <taxon>Teleostei</taxon>
        <taxon>Osteoglossocephala</taxon>
        <taxon>Osteoglossomorpha</taxon>
        <taxon>Osteoglossiformes</taxon>
        <taxon>Osteoglossidae</taxon>
        <taxon>Scleropages</taxon>
    </lineage>
</organism>
<evidence type="ECO:0000256" key="15">
    <source>
        <dbReference type="ARBA" id="ARBA00023136"/>
    </source>
</evidence>
<dbReference type="EMBL" id="JARO02001638">
    <property type="protein sequence ID" value="KPP74849.1"/>
    <property type="molecule type" value="Genomic_DNA"/>
</dbReference>
<dbReference type="InterPro" id="IPR044880">
    <property type="entry name" value="NCX_ion-bd_dom_sf"/>
</dbReference>
<evidence type="ECO:0000256" key="11">
    <source>
        <dbReference type="ARBA" id="ARBA00022958"/>
    </source>
</evidence>
<comment type="caution">
    <text evidence="20">The sequence shown here is derived from an EMBL/GenBank/DDBJ whole genome shotgun (WGS) entry which is preliminary data.</text>
</comment>
<dbReference type="Gene3D" id="1.20.1420.30">
    <property type="entry name" value="NCX, central ion-binding region"/>
    <property type="match status" value="2"/>
</dbReference>
<keyword evidence="9" id="KW-0106">Calcium</keyword>
<name>A0A0N8K1G2_SCLFO</name>
<protein>
    <submittedName>
        <fullName evidence="20">Sodium/potassium/calcium exchanger 4-like</fullName>
    </submittedName>
</protein>
<dbReference type="GO" id="GO:0008273">
    <property type="term" value="F:calcium, potassium:sodium antiporter activity"/>
    <property type="evidence" value="ECO:0007669"/>
    <property type="project" value="TreeGrafter"/>
</dbReference>
<keyword evidence="7 18" id="KW-0812">Transmembrane</keyword>
<dbReference type="PANTHER" id="PTHR10846">
    <property type="entry name" value="SODIUM/POTASSIUM/CALCIUM EXCHANGER"/>
    <property type="match status" value="1"/>
</dbReference>
<feature type="transmembrane region" description="Helical" evidence="18">
    <location>
        <begin position="506"/>
        <end position="529"/>
    </location>
</feature>
<accession>A0A0N8K1G2</accession>
<sequence>MAGHGLVMEEGAQRHFGRRLMATAGDNDTVEEKNCTEPAWEMSFNQAVMGWFSLPETEMVPNQPPLPRYTPAYPLDERVGSIHEFPEDVFTNRQRKQGAVLLHIFGALYMFLALAIVCDDFFVTSLEKICEKLRMSEDVAGATFMAAGSSAPELFASIIGVFITHGDVGVGTIVGSAVFNILCIIGVCGIFAGQVVYLTRWAVFRDSIYYTVSVVALIAFIYDEKIVWWESLVLVVLYAGYILIMKFNTSMQDYFTGKEDKNIANGNTVSNELEDVLSISDDVSAPLVKPSKNYSRGSVVMVDEIMNSSPPNYRFPEAGLRVMITNHFGPKTRLRMASRLIINEVRRGPGVLIMWGRETGDSGESLMGLGKSNCVSLRCAAVGRPPSGQRQRIVQASNGVDAAVVDGKVDMENGTVLEDKQPEEAAAELSSPFVVPGGAVDRMKWLISWPVLALLYFTVTIIGYTLGIPDVIMGITFLAAGTSVPDCIASLIVARQGLGDMAVSNTIGSNVFDILVGLGVPWAIQTIAVSYGSEVQINSRGLVYSVVLLLGSVALTVLGIHLNKWKLDLKLGVYVLVMYAIFLCFSIMIEYNVFTFVNLPMCQEDL</sequence>
<feature type="transmembrane region" description="Helical" evidence="18">
    <location>
        <begin position="446"/>
        <end position="466"/>
    </location>
</feature>
<keyword evidence="16" id="KW-0739">Sodium transport</keyword>
<evidence type="ECO:0000256" key="8">
    <source>
        <dbReference type="ARBA" id="ARBA00022729"/>
    </source>
</evidence>
<evidence type="ECO:0000259" key="19">
    <source>
        <dbReference type="Pfam" id="PF01699"/>
    </source>
</evidence>
<dbReference type="Proteomes" id="UP000034805">
    <property type="component" value="Unassembled WGS sequence"/>
</dbReference>
<evidence type="ECO:0000256" key="16">
    <source>
        <dbReference type="ARBA" id="ARBA00023201"/>
    </source>
</evidence>
<feature type="domain" description="Sodium/calcium exchanger membrane region" evidence="19">
    <location>
        <begin position="104"/>
        <end position="245"/>
    </location>
</feature>
<evidence type="ECO:0000256" key="9">
    <source>
        <dbReference type="ARBA" id="ARBA00022837"/>
    </source>
</evidence>
<evidence type="ECO:0000256" key="17">
    <source>
        <dbReference type="ARBA" id="ARBA00033627"/>
    </source>
</evidence>
<keyword evidence="11" id="KW-0630">Potassium</keyword>
<evidence type="ECO:0000256" key="5">
    <source>
        <dbReference type="ARBA" id="ARBA00022538"/>
    </source>
</evidence>
<proteinExistence type="inferred from homology"/>
<dbReference type="GO" id="GO:0006874">
    <property type="term" value="P:intracellular calcium ion homeostasis"/>
    <property type="evidence" value="ECO:0007669"/>
    <property type="project" value="TreeGrafter"/>
</dbReference>
<dbReference type="FunFam" id="1.20.1420.30:FF:000009">
    <property type="entry name" value="sodium/potassium/calcium exchanger 5 isoform X2"/>
    <property type="match status" value="1"/>
</dbReference>
<gene>
    <name evidence="20" type="ORF">Z043_105961</name>
</gene>
<dbReference type="PANTHER" id="PTHR10846:SF21">
    <property type="entry name" value="SODIUM_POTASSIUM_CALCIUM EXCHANGER 4"/>
    <property type="match status" value="1"/>
</dbReference>
<dbReference type="FunFam" id="1.20.1420.30:FF:000006">
    <property type="entry name" value="sodium/potassium/calcium exchanger 4 isoform X1"/>
    <property type="match status" value="1"/>
</dbReference>
<reference evidence="20 21" key="1">
    <citation type="submission" date="2015-08" db="EMBL/GenBank/DDBJ databases">
        <title>The genome of the Asian arowana (Scleropages formosus).</title>
        <authorList>
            <person name="Tan M.H."/>
            <person name="Gan H.M."/>
            <person name="Croft L.J."/>
            <person name="Austin C.M."/>
        </authorList>
    </citation>
    <scope>NUCLEOTIDE SEQUENCE [LARGE SCALE GENOMIC DNA]</scope>
    <source>
        <strain evidence="20">Aro1</strain>
    </source>
</reference>
<keyword evidence="12 18" id="KW-1133">Transmembrane helix</keyword>
<evidence type="ECO:0000256" key="2">
    <source>
        <dbReference type="ARBA" id="ARBA00005364"/>
    </source>
</evidence>
<evidence type="ECO:0000256" key="7">
    <source>
        <dbReference type="ARBA" id="ARBA00022692"/>
    </source>
</evidence>
<feature type="transmembrane region" description="Helical" evidence="18">
    <location>
        <begin position="100"/>
        <end position="118"/>
    </location>
</feature>
<dbReference type="Pfam" id="PF01699">
    <property type="entry name" value="Na_Ca_ex"/>
    <property type="match status" value="2"/>
</dbReference>
<comment type="catalytic activity">
    <reaction evidence="17">
        <text>Ca(2+)(out) + K(+)(out) + 4 Na(+)(in) = Ca(2+)(in) + K(+)(in) + 4 Na(+)(out)</text>
        <dbReference type="Rhea" id="RHEA:69967"/>
        <dbReference type="ChEBI" id="CHEBI:29101"/>
        <dbReference type="ChEBI" id="CHEBI:29103"/>
        <dbReference type="ChEBI" id="CHEBI:29108"/>
    </reaction>
</comment>
<dbReference type="GO" id="GO:0005262">
    <property type="term" value="F:calcium channel activity"/>
    <property type="evidence" value="ECO:0007669"/>
    <property type="project" value="TreeGrafter"/>
</dbReference>
<dbReference type="InterPro" id="IPR004481">
    <property type="entry name" value="K/Na/Ca-exchanger"/>
</dbReference>
<evidence type="ECO:0000256" key="12">
    <source>
        <dbReference type="ARBA" id="ARBA00022989"/>
    </source>
</evidence>
<keyword evidence="15 18" id="KW-0472">Membrane</keyword>
<comment type="subcellular location">
    <subcellularLocation>
        <location evidence="1">Membrane</location>
        <topology evidence="1">Multi-pass membrane protein</topology>
    </subcellularLocation>
</comment>
<evidence type="ECO:0000256" key="18">
    <source>
        <dbReference type="SAM" id="Phobius"/>
    </source>
</evidence>
<feature type="transmembrane region" description="Helical" evidence="18">
    <location>
        <begin position="203"/>
        <end position="221"/>
    </location>
</feature>
<keyword evidence="3" id="KW-0813">Transport</keyword>
<feature type="transmembrane region" description="Helical" evidence="18">
    <location>
        <begin position="541"/>
        <end position="559"/>
    </location>
</feature>
<evidence type="ECO:0000313" key="20">
    <source>
        <dbReference type="EMBL" id="KPP74849.1"/>
    </source>
</evidence>
<evidence type="ECO:0000256" key="10">
    <source>
        <dbReference type="ARBA" id="ARBA00022847"/>
    </source>
</evidence>
<keyword evidence="14" id="KW-0406">Ion transport</keyword>
<keyword evidence="6" id="KW-0109">Calcium transport</keyword>
<feature type="transmembrane region" description="Helical" evidence="18">
    <location>
        <begin position="472"/>
        <end position="494"/>
    </location>
</feature>
<keyword evidence="4" id="KW-0050">Antiport</keyword>
<keyword evidence="10" id="KW-0769">Symport</keyword>
<keyword evidence="5" id="KW-0633">Potassium transport</keyword>
<dbReference type="NCBIfam" id="TIGR00367">
    <property type="entry name" value="calcium/sodium antiporter"/>
    <property type="match status" value="1"/>
</dbReference>
<keyword evidence="8" id="KW-0732">Signal</keyword>
<dbReference type="InterPro" id="IPR004837">
    <property type="entry name" value="NaCa_Exmemb"/>
</dbReference>
<feature type="transmembrane region" description="Helical" evidence="18">
    <location>
        <begin position="139"/>
        <end position="163"/>
    </location>
</feature>
<evidence type="ECO:0000256" key="13">
    <source>
        <dbReference type="ARBA" id="ARBA00023053"/>
    </source>
</evidence>
<evidence type="ECO:0000256" key="3">
    <source>
        <dbReference type="ARBA" id="ARBA00022448"/>
    </source>
</evidence>
<feature type="transmembrane region" description="Helical" evidence="18">
    <location>
        <begin position="571"/>
        <end position="589"/>
    </location>
</feature>
<dbReference type="STRING" id="113540.ENSSFOP00015066526"/>